<dbReference type="HOGENOM" id="CLU_071539_0_0_6"/>
<reference evidence="1 2" key="1">
    <citation type="submission" date="2014-01" db="EMBL/GenBank/DDBJ databases">
        <title>Isolation of Serratia multitudinisentens RB-25 from Ex-Landfill site.</title>
        <authorList>
            <person name="Robson E.H.J."/>
        </authorList>
    </citation>
    <scope>NUCLEOTIDE SEQUENCE [LARGE SCALE GENOMIC DNA]</scope>
    <source>
        <strain evidence="1 2">RB-25</strain>
    </source>
</reference>
<name>W0LCH9_9GAMM</name>
<dbReference type="EMBL" id="CP007044">
    <property type="protein sequence ID" value="AHG19680.1"/>
    <property type="molecule type" value="Genomic_DNA"/>
</dbReference>
<gene>
    <name evidence="1" type="ORF">Z042_08630</name>
</gene>
<proteinExistence type="predicted"/>
<organism evidence="1 2">
    <name type="scientific">Chania multitudinisentens RB-25</name>
    <dbReference type="NCBI Taxonomy" id="1441930"/>
    <lineage>
        <taxon>Bacteria</taxon>
        <taxon>Pseudomonadati</taxon>
        <taxon>Pseudomonadota</taxon>
        <taxon>Gammaproteobacteria</taxon>
        <taxon>Enterobacterales</taxon>
        <taxon>Yersiniaceae</taxon>
        <taxon>Chania</taxon>
    </lineage>
</organism>
<dbReference type="AlphaFoldDB" id="W0LCH9"/>
<dbReference type="OrthoDB" id="6555157at2"/>
<dbReference type="KEGG" id="sfo:Z042_08630"/>
<dbReference type="PATRIC" id="fig|1441930.4.peg.1718"/>
<protein>
    <submittedName>
        <fullName evidence="1">Uncharacterized protein</fullName>
    </submittedName>
</protein>
<dbReference type="eggNOG" id="ENOG50302U0">
    <property type="taxonomic scope" value="Bacteria"/>
</dbReference>
<keyword evidence="2" id="KW-1185">Reference proteome</keyword>
<dbReference type="Proteomes" id="UP000019030">
    <property type="component" value="Chromosome"/>
</dbReference>
<sequence length="333" mass="36560">MQVGLKTTTGQTRSAMVRGGVNAAQTVNRVATPDVVATRNSFPEAALLSRRPLRYNVQLNQQLTVVQQADDYLAQTETRLLQIRHTFRQENAPEPFIALKKHLDRRTEIAGNAIDRHFTVCLQQKNSVNFTLPGMEKLLSDPGGELLIFALEGKPRELAAVALPDEVSPLQTLMHLNLGLGRFGIHAQQTPGGQLNFSVTESDWDRIRQQLTVCGQGHHFPSDAFTLLVPQAETAASDIIAQLAQGRERGDQAKLQSTLNHITTQRSLLRQQQDRVASRIKDMNTMFSDKQALATSQALGDMLGNCAANYPVLSAALGAQANLKPSTVKNLLQ</sequence>
<evidence type="ECO:0000313" key="2">
    <source>
        <dbReference type="Proteomes" id="UP000019030"/>
    </source>
</evidence>
<dbReference type="STRING" id="1441930.Z042_08630"/>
<reference evidence="1 2" key="2">
    <citation type="submission" date="2015-03" db="EMBL/GenBank/DDBJ databases">
        <authorList>
            <person name="Chan K.-G."/>
        </authorList>
    </citation>
    <scope>NUCLEOTIDE SEQUENCE [LARGE SCALE GENOMIC DNA]</scope>
    <source>
        <strain evidence="1 2">RB-25</strain>
    </source>
</reference>
<dbReference type="RefSeq" id="WP_024911192.1">
    <property type="nucleotide sequence ID" value="NZ_CP007044.2"/>
</dbReference>
<evidence type="ECO:0000313" key="1">
    <source>
        <dbReference type="EMBL" id="AHG19680.1"/>
    </source>
</evidence>
<accession>W0LCH9</accession>